<comment type="caution">
    <text evidence="1">The sequence shown here is derived from an EMBL/GenBank/DDBJ whole genome shotgun (WGS) entry which is preliminary data.</text>
</comment>
<feature type="non-terminal residue" evidence="1">
    <location>
        <position position="168"/>
    </location>
</feature>
<dbReference type="AlphaFoldDB" id="K1TWS5"/>
<proteinExistence type="predicted"/>
<gene>
    <name evidence="1" type="ORF">OBE_00293</name>
</gene>
<protein>
    <submittedName>
        <fullName evidence="1">Uncharacterized protein</fullName>
    </submittedName>
</protein>
<organism evidence="1">
    <name type="scientific">human gut metagenome</name>
    <dbReference type="NCBI Taxonomy" id="408170"/>
    <lineage>
        <taxon>unclassified sequences</taxon>
        <taxon>metagenomes</taxon>
        <taxon>organismal metagenomes</taxon>
    </lineage>
</organism>
<name>K1TWS5_9ZZZZ</name>
<evidence type="ECO:0000313" key="1">
    <source>
        <dbReference type="EMBL" id="EKC77557.1"/>
    </source>
</evidence>
<accession>K1TWS5</accession>
<sequence>MGEGPDALNASLSSDIVSSTPFLLELFEINVPINDKGGKVTLKEYLDTQVSPWWVYILNIPNMIISGIKYLVVTEEEENVDFMRFGVIELTEENRKLIEVLKKKIVATVDKKTMITNVSVTLQDPKVAAIVADSAVRKLQKSIIGYRTSKAKDDCAYLENLFKERQIE</sequence>
<dbReference type="EMBL" id="AJWZ01000208">
    <property type="protein sequence ID" value="EKC77557.1"/>
    <property type="molecule type" value="Genomic_DNA"/>
</dbReference>
<reference evidence="1" key="1">
    <citation type="journal article" date="2013" name="Environ. Microbiol.">
        <title>Microbiota from the distal guts of lean and obese adolescents exhibit partial functional redundancy besides clear differences in community structure.</title>
        <authorList>
            <person name="Ferrer M."/>
            <person name="Ruiz A."/>
            <person name="Lanza F."/>
            <person name="Haange S.B."/>
            <person name="Oberbach A."/>
            <person name="Till H."/>
            <person name="Bargiela R."/>
            <person name="Campoy C."/>
            <person name="Segura M.T."/>
            <person name="Richter M."/>
            <person name="von Bergen M."/>
            <person name="Seifert J."/>
            <person name="Suarez A."/>
        </authorList>
    </citation>
    <scope>NUCLEOTIDE SEQUENCE</scope>
</reference>